<dbReference type="PROSITE" id="PS00028">
    <property type="entry name" value="ZINC_FINGER_C2H2_1"/>
    <property type="match status" value="18"/>
</dbReference>
<dbReference type="SMART" id="SM00868">
    <property type="entry name" value="zf-AD"/>
    <property type="match status" value="1"/>
</dbReference>
<keyword evidence="12" id="KW-1185">Reference proteome</keyword>
<evidence type="ECO:0000259" key="9">
    <source>
        <dbReference type="PROSITE" id="PS50157"/>
    </source>
</evidence>
<keyword evidence="4 6" id="KW-0863">Zinc-finger</keyword>
<feature type="domain" description="C2H2-type" evidence="9">
    <location>
        <begin position="1403"/>
        <end position="1431"/>
    </location>
</feature>
<feature type="domain" description="C2H2-type" evidence="9">
    <location>
        <begin position="476"/>
        <end position="503"/>
    </location>
</feature>
<dbReference type="Gene3D" id="3.30.160.60">
    <property type="entry name" value="Classic Zinc Finger"/>
    <property type="match status" value="11"/>
</dbReference>
<feature type="domain" description="C2H2-type" evidence="9">
    <location>
        <begin position="503"/>
        <end position="530"/>
    </location>
</feature>
<dbReference type="InterPro" id="IPR036236">
    <property type="entry name" value="Znf_C2H2_sf"/>
</dbReference>
<evidence type="ECO:0000256" key="5">
    <source>
        <dbReference type="ARBA" id="ARBA00022833"/>
    </source>
</evidence>
<dbReference type="Pfam" id="PF07776">
    <property type="entry name" value="zf-AD"/>
    <property type="match status" value="1"/>
</dbReference>
<feature type="domain" description="C2H2-type" evidence="9">
    <location>
        <begin position="563"/>
        <end position="591"/>
    </location>
</feature>
<feature type="domain" description="C2H2-type" evidence="9">
    <location>
        <begin position="450"/>
        <end position="477"/>
    </location>
</feature>
<evidence type="ECO:0000256" key="1">
    <source>
        <dbReference type="ARBA" id="ARBA00004123"/>
    </source>
</evidence>
<dbReference type="GO" id="GO:0005634">
    <property type="term" value="C:nucleus"/>
    <property type="evidence" value="ECO:0007669"/>
    <property type="project" value="UniProtKB-SubCell"/>
</dbReference>
<dbReference type="Proteomes" id="UP000494106">
    <property type="component" value="Unassembled WGS sequence"/>
</dbReference>
<dbReference type="PROSITE" id="PS51915">
    <property type="entry name" value="ZAD"/>
    <property type="match status" value="1"/>
</dbReference>
<proteinExistence type="predicted"/>
<dbReference type="OrthoDB" id="8922241at2759"/>
<dbReference type="InterPro" id="IPR012934">
    <property type="entry name" value="Znf_AD"/>
</dbReference>
<keyword evidence="5 7" id="KW-0862">Zinc</keyword>
<evidence type="ECO:0000256" key="6">
    <source>
        <dbReference type="PROSITE-ProRule" id="PRU00042"/>
    </source>
</evidence>
<feature type="domain" description="C2H2-type" evidence="9">
    <location>
        <begin position="1492"/>
        <end position="1519"/>
    </location>
</feature>
<feature type="compositionally biased region" description="Acidic residues" evidence="8">
    <location>
        <begin position="127"/>
        <end position="139"/>
    </location>
</feature>
<dbReference type="PROSITE" id="PS50157">
    <property type="entry name" value="ZINC_FINGER_C2H2_2"/>
    <property type="match status" value="17"/>
</dbReference>
<evidence type="ECO:0000256" key="2">
    <source>
        <dbReference type="ARBA" id="ARBA00022723"/>
    </source>
</evidence>
<feature type="domain" description="C2H2-type" evidence="9">
    <location>
        <begin position="620"/>
        <end position="647"/>
    </location>
</feature>
<keyword evidence="2 7" id="KW-0479">Metal-binding</keyword>
<evidence type="ECO:0000313" key="11">
    <source>
        <dbReference type="EMBL" id="CAB3262358.1"/>
    </source>
</evidence>
<feature type="domain" description="C2H2-type" evidence="9">
    <location>
        <begin position="1057"/>
        <end position="1079"/>
    </location>
</feature>
<feature type="binding site" evidence="7">
    <location>
        <position position="15"/>
    </location>
    <ligand>
        <name>Zn(2+)</name>
        <dbReference type="ChEBI" id="CHEBI:29105"/>
    </ligand>
</feature>
<feature type="domain" description="C2H2-type" evidence="9">
    <location>
        <begin position="1376"/>
        <end position="1403"/>
    </location>
</feature>
<feature type="compositionally biased region" description="Basic and acidic residues" evidence="8">
    <location>
        <begin position="292"/>
        <end position="312"/>
    </location>
</feature>
<evidence type="ECO:0000256" key="4">
    <source>
        <dbReference type="ARBA" id="ARBA00022771"/>
    </source>
</evidence>
<feature type="compositionally biased region" description="Basic and acidic residues" evidence="8">
    <location>
        <begin position="263"/>
        <end position="272"/>
    </location>
</feature>
<feature type="binding site" evidence="7">
    <location>
        <position position="65"/>
    </location>
    <ligand>
        <name>Zn(2+)</name>
        <dbReference type="ChEBI" id="CHEBI:29105"/>
    </ligand>
</feature>
<dbReference type="PANTHER" id="PTHR24379">
    <property type="entry name" value="KRAB AND ZINC FINGER DOMAIN-CONTAINING"/>
    <property type="match status" value="1"/>
</dbReference>
<dbReference type="EMBL" id="CADEBC010000958">
    <property type="protein sequence ID" value="CAB3262358.1"/>
    <property type="molecule type" value="Genomic_DNA"/>
</dbReference>
<sequence>MSLGNSEIKTYFGRCRCCLNYGYLKNMWEEHSWQGEKEVYVEMLIQCFALTWEHSDESMDQDQICETCITRLRDADSFKKTILQSQETLLDHVDEEPELPVKIERLDYSVEEYSESEARATTSNYIDDPDDPDYVDPDDNNDHNNSNEMDYEEVEYLEIEDNKEALAGQQKMQTKDTEERRNKKPSVIEPTRKWPKKLPKSERYKTYKQYTEEDLRKCLEAVRKEELTPQEASEIYNIPKKTICSKVKVDPNDMQPHPSNSHITERKTRTKDSNNTSATTKRGHLRLHNKNKQQEIDTVIRKSRQRSNDANEEFIKSQQELENQAIMAGNRYNLLLILDHSNATMIKSNSFSNFGCHYCNEVFNKPEDLKSHTLCHDHNDIVKHAFNPKYFGNLIIKLDITNLQCYLCTKITKFYTIDSFYDHLKIIHEKNANLDVNNHIVPFIFGREGYNCVICSKEFSSFKLLSDHMCEHNRNYTCDVCGKPFINKQALQTHNYRHQAGEYHCSKCPKVFDSKPKRNDHERRHLRTNKKWRKCKYCDERFLSKLTAVTHETRVHGAKKPSYQCKACDKAYHSQRSLVQHQQRVHLLIRSYICEFCDKAFYSKIELTWHIAIHMQIKNIQCKLCGSKFRTKAGLRQHMLAHVGDRKHKYDQKGNTTTDKTKLEPIKTISRKKPTVFRTDVTKNKVIKKIKRTKVKTEDCKLKKDDKEKDMTEIVMNIKNEESDIIDIPINADEVRTKYKALVDAKFKKESKESEKNDVNEMNKHKDNIRNILECSNATMVKGFWGNGYMCCFCNVQKEVPSELKAHNLEVHDNLGDNVIKVKYVSDLVIRLDITNLKCKLCEHNIDSLELLTEHLVKEHDKIIHRDIKNHIIPFKFETNTLQCVKYGQWKNTEGTAERRTGSRKVLNREIIFKFKDNVRNILENSNATPVKGHWGIGYGCSYCPYQNPSALDLKMHTLNTHPDVIEVLKVKNYVDLIIKLDITGLQCNVCFENFASLDKFTDHLSLIHDKEMYTDTMKHIIPFKFDTEYLQCIVCCKQFDYFKHLSEHMNEHYRNYSCDICGRGFINKRALKTHLIRHKKGVFICSYCSKVFDTRIKMREHERVLHIRASKTRKCGYCDEKFMDPVRKTCHEVSVHGAPTPSFECKACGKKYDSQRALKSHTNQYHLMLKLHTCSDCGKGFYYKNELKRHEVKHTGLREFQCDVCRKWYDQQSETLDEKTVNKEKMYQMIQEVKTILTYTNATPYKSKANRYYCAYCSTEGPFFKEADELRTHTRTEHVNDRTHKIEYALRPHWMNETLKLDIDNLLCNVCCTPLSTWNDMFKHLKVQHKIILDQAYTRVIPYVLTNDLHCALCKEGFTNYMQLDGHMNAHYNNYVCEDCGDTYLAANRLKQHKKIHDIGKYPCGLCSKMFSLEKYRKKHEELVHKHATKFKCWYCDDRFSGEYLRHLHILEKHKEKVKNITCEVCGKTFTWRPYYVTHMRRKHMEDPKKFSCQECDKKFFQPFELKEHMLRHTGEKHFPCKLCNKRFISSGSLKHHYYWHKKKDGVQFINVID</sequence>
<feature type="domain" description="C2H2-type" evidence="9">
    <location>
        <begin position="1173"/>
        <end position="1200"/>
    </location>
</feature>
<dbReference type="InterPro" id="IPR009057">
    <property type="entry name" value="Homeodomain-like_sf"/>
</dbReference>
<feature type="domain" description="C2H2-type" evidence="9">
    <location>
        <begin position="1084"/>
        <end position="1112"/>
    </location>
</feature>
<gene>
    <name evidence="11" type="ORF">APLA_LOCUS18346</name>
</gene>
<dbReference type="SUPFAM" id="SSF46689">
    <property type="entry name" value="Homeodomain-like"/>
    <property type="match status" value="1"/>
</dbReference>
<keyword evidence="3" id="KW-0677">Repeat</keyword>
<feature type="compositionally biased region" description="Basic residues" evidence="8">
    <location>
        <begin position="281"/>
        <end position="291"/>
    </location>
</feature>
<organism evidence="11 12">
    <name type="scientific">Arctia plantaginis</name>
    <name type="common">Wood tiger moth</name>
    <name type="synonym">Phalaena plantaginis</name>
    <dbReference type="NCBI Taxonomy" id="874455"/>
    <lineage>
        <taxon>Eukaryota</taxon>
        <taxon>Metazoa</taxon>
        <taxon>Ecdysozoa</taxon>
        <taxon>Arthropoda</taxon>
        <taxon>Hexapoda</taxon>
        <taxon>Insecta</taxon>
        <taxon>Pterygota</taxon>
        <taxon>Neoptera</taxon>
        <taxon>Endopterygota</taxon>
        <taxon>Lepidoptera</taxon>
        <taxon>Glossata</taxon>
        <taxon>Ditrysia</taxon>
        <taxon>Noctuoidea</taxon>
        <taxon>Erebidae</taxon>
        <taxon>Arctiinae</taxon>
        <taxon>Arctia</taxon>
    </lineage>
</organism>
<comment type="caution">
    <text evidence="11">The sequence shown here is derived from an EMBL/GenBank/DDBJ whole genome shotgun (WGS) entry which is preliminary data.</text>
</comment>
<feature type="domain" description="C2H2-type" evidence="9">
    <location>
        <begin position="533"/>
        <end position="561"/>
    </location>
</feature>
<feature type="region of interest" description="Disordered" evidence="8">
    <location>
        <begin position="113"/>
        <end position="147"/>
    </location>
</feature>
<evidence type="ECO:0000313" key="12">
    <source>
        <dbReference type="Proteomes" id="UP000494106"/>
    </source>
</evidence>
<dbReference type="Pfam" id="PF05225">
    <property type="entry name" value="HTH_psq"/>
    <property type="match status" value="1"/>
</dbReference>
<feature type="domain" description="C2H2-type" evidence="9">
    <location>
        <begin position="1462"/>
        <end position="1490"/>
    </location>
</feature>
<protein>
    <submittedName>
        <fullName evidence="11">Uncharacterized protein</fullName>
    </submittedName>
</protein>
<dbReference type="SUPFAM" id="SSF57667">
    <property type="entry name" value="beta-beta-alpha zinc fingers"/>
    <property type="match status" value="10"/>
</dbReference>
<feature type="domain" description="C2H2-type" evidence="9">
    <location>
        <begin position="354"/>
        <end position="381"/>
    </location>
</feature>
<dbReference type="GO" id="GO:0008270">
    <property type="term" value="F:zinc ion binding"/>
    <property type="evidence" value="ECO:0007669"/>
    <property type="project" value="UniProtKB-UniRule"/>
</dbReference>
<name>A0A8S1BJ01_ARCPL</name>
<feature type="domain" description="C2H2-type" evidence="9">
    <location>
        <begin position="592"/>
        <end position="619"/>
    </location>
</feature>
<feature type="binding site" evidence="7">
    <location>
        <position position="18"/>
    </location>
    <ligand>
        <name>Zn(2+)</name>
        <dbReference type="ChEBI" id="CHEBI:29105"/>
    </ligand>
</feature>
<feature type="domain" description="C2H2-type" evidence="9">
    <location>
        <begin position="1520"/>
        <end position="1547"/>
    </location>
</feature>
<dbReference type="SMART" id="SM00355">
    <property type="entry name" value="ZnF_C2H2"/>
    <property type="match status" value="28"/>
</dbReference>
<feature type="region of interest" description="Disordered" evidence="8">
    <location>
        <begin position="167"/>
        <end position="195"/>
    </location>
</feature>
<accession>A0A8S1BJ01</accession>
<evidence type="ECO:0000256" key="3">
    <source>
        <dbReference type="ARBA" id="ARBA00022737"/>
    </source>
</evidence>
<dbReference type="GO" id="GO:0003677">
    <property type="term" value="F:DNA binding"/>
    <property type="evidence" value="ECO:0007669"/>
    <property type="project" value="InterPro"/>
</dbReference>
<evidence type="ECO:0000256" key="8">
    <source>
        <dbReference type="SAM" id="MobiDB-lite"/>
    </source>
</evidence>
<evidence type="ECO:0000256" key="7">
    <source>
        <dbReference type="PROSITE-ProRule" id="PRU01263"/>
    </source>
</evidence>
<dbReference type="InterPro" id="IPR013087">
    <property type="entry name" value="Znf_C2H2_type"/>
</dbReference>
<evidence type="ECO:0000259" key="10">
    <source>
        <dbReference type="PROSITE" id="PS51915"/>
    </source>
</evidence>
<dbReference type="Gene3D" id="1.10.10.60">
    <property type="entry name" value="Homeodomain-like"/>
    <property type="match status" value="1"/>
</dbReference>
<feature type="binding site" evidence="7">
    <location>
        <position position="68"/>
    </location>
    <ligand>
        <name>Zn(2+)</name>
        <dbReference type="ChEBI" id="CHEBI:29105"/>
    </ligand>
</feature>
<dbReference type="Pfam" id="PF00096">
    <property type="entry name" value="zf-C2H2"/>
    <property type="match status" value="7"/>
</dbReference>
<dbReference type="InterPro" id="IPR007889">
    <property type="entry name" value="HTH_Psq"/>
</dbReference>
<reference evidence="11 12" key="1">
    <citation type="submission" date="2020-04" db="EMBL/GenBank/DDBJ databases">
        <authorList>
            <person name="Wallbank WR R."/>
            <person name="Pardo Diaz C."/>
            <person name="Kozak K."/>
            <person name="Martin S."/>
            <person name="Jiggins C."/>
            <person name="Moest M."/>
            <person name="Warren A I."/>
            <person name="Byers J.R.P. K."/>
            <person name="Montejo-Kovacevich G."/>
            <person name="Yen C E."/>
        </authorList>
    </citation>
    <scope>NUCLEOTIDE SEQUENCE [LARGE SCALE GENOMIC DNA]</scope>
</reference>
<dbReference type="PANTHER" id="PTHR24379:SF127">
    <property type="entry name" value="BLOODY FINGERS-RELATED"/>
    <property type="match status" value="1"/>
</dbReference>
<feature type="region of interest" description="Disordered" evidence="8">
    <location>
        <begin position="248"/>
        <end position="312"/>
    </location>
</feature>
<feature type="domain" description="C2H2-type" evidence="9">
    <location>
        <begin position="1144"/>
        <end position="1172"/>
    </location>
</feature>
<comment type="subcellular location">
    <subcellularLocation>
        <location evidence="1">Nucleus</location>
    </subcellularLocation>
</comment>
<feature type="domain" description="ZAD" evidence="10">
    <location>
        <begin position="13"/>
        <end position="92"/>
    </location>
</feature>